<name>A0A849A7X5_9ACTN</name>
<feature type="transmembrane region" description="Helical" evidence="2">
    <location>
        <begin position="53"/>
        <end position="72"/>
    </location>
</feature>
<accession>A0A849A7X5</accession>
<sequence>MTVLPPAARALPTGRARHALPVNWPRRWLLGIGAVLLPLAVAAVAVAPQHARLVAAAVLGGCAAAAATAALVRRPELLVWAALVLFSLSGELQLRVSASFGLVKDALLVVAALATAITLLRKDVRLARVRRFAPALAPLAVLVGLYLVNPAGSYDTPWLFGTRLLLSALALLLIGLLTAAPGRSVQALVRCCAVLLPFEAVFAWAQQFAGADALVFSWGYEFGSQVRLTSTGGLRTSGTFQDPFQLAALAVIGLAVALFLARPALGLLIGAASLAVLAAADVRTAFLQAGVLLAVWVISRGFWRQALLAGLVAAVAGILALATITTSETPGGPEKPLLLSLNGRSTSWALAVTDWQSVAVGNGVGDRGIGSTRVDTTIADAPSYDPTQAPTAVFAGNTAFLDSAYAQVLSDVGIVGVAALIAGFGSLLWLLLRGARPLPLRGPADRIQRRGPPPPVRAAWAGLAVLLTTAIDWIGRASLASYTTGYLTMLVLGVLAAAAVGTQPRPGPPAATPSEPDRLSPPALAPMSARYPNP</sequence>
<keyword evidence="2" id="KW-1133">Transmembrane helix</keyword>
<evidence type="ECO:0000313" key="3">
    <source>
        <dbReference type="EMBL" id="NNG35171.1"/>
    </source>
</evidence>
<reference evidence="3 4" key="1">
    <citation type="submission" date="2020-05" db="EMBL/GenBank/DDBJ databases">
        <title>Nakamurella sp. DB0629 isolated from air conditioner.</title>
        <authorList>
            <person name="Kim D.H."/>
            <person name="Kim D.-U."/>
        </authorList>
    </citation>
    <scope>NUCLEOTIDE SEQUENCE [LARGE SCALE GENOMIC DNA]</scope>
    <source>
        <strain evidence="3 4">DB0629</strain>
    </source>
</reference>
<feature type="transmembrane region" description="Helical" evidence="2">
    <location>
        <begin position="132"/>
        <end position="148"/>
    </location>
</feature>
<feature type="transmembrane region" description="Helical" evidence="2">
    <location>
        <begin position="306"/>
        <end position="324"/>
    </location>
</feature>
<gene>
    <name evidence="3" type="ORF">HKD39_05485</name>
</gene>
<evidence type="ECO:0000313" key="4">
    <source>
        <dbReference type="Proteomes" id="UP000562984"/>
    </source>
</evidence>
<feature type="transmembrane region" description="Helical" evidence="2">
    <location>
        <begin position="412"/>
        <end position="432"/>
    </location>
</feature>
<feature type="transmembrane region" description="Helical" evidence="2">
    <location>
        <begin position="267"/>
        <end position="299"/>
    </location>
</feature>
<feature type="transmembrane region" description="Helical" evidence="2">
    <location>
        <begin position="480"/>
        <end position="500"/>
    </location>
</feature>
<keyword evidence="2" id="KW-0812">Transmembrane</keyword>
<organism evidence="3 4">
    <name type="scientific">Nakamurella aerolata</name>
    <dbReference type="NCBI Taxonomy" id="1656892"/>
    <lineage>
        <taxon>Bacteria</taxon>
        <taxon>Bacillati</taxon>
        <taxon>Actinomycetota</taxon>
        <taxon>Actinomycetes</taxon>
        <taxon>Nakamurellales</taxon>
        <taxon>Nakamurellaceae</taxon>
        <taxon>Nakamurella</taxon>
    </lineage>
</organism>
<evidence type="ECO:0000256" key="2">
    <source>
        <dbReference type="SAM" id="Phobius"/>
    </source>
</evidence>
<comment type="caution">
    <text evidence="3">The sequence shown here is derived from an EMBL/GenBank/DDBJ whole genome shotgun (WGS) entry which is preliminary data.</text>
</comment>
<keyword evidence="2" id="KW-0472">Membrane</keyword>
<proteinExistence type="predicted"/>
<feature type="transmembrane region" description="Helical" evidence="2">
    <location>
        <begin position="160"/>
        <end position="180"/>
    </location>
</feature>
<dbReference type="RefSeq" id="WP_171198783.1">
    <property type="nucleotide sequence ID" value="NZ_JABEND010000002.1"/>
</dbReference>
<evidence type="ECO:0008006" key="5">
    <source>
        <dbReference type="Google" id="ProtNLM"/>
    </source>
</evidence>
<dbReference type="EMBL" id="JABEND010000002">
    <property type="protein sequence ID" value="NNG35171.1"/>
    <property type="molecule type" value="Genomic_DNA"/>
</dbReference>
<feature type="transmembrane region" description="Helical" evidence="2">
    <location>
        <begin position="28"/>
        <end position="47"/>
    </location>
</feature>
<keyword evidence="4" id="KW-1185">Reference proteome</keyword>
<feature type="transmembrane region" description="Helical" evidence="2">
    <location>
        <begin position="102"/>
        <end position="120"/>
    </location>
</feature>
<dbReference type="Proteomes" id="UP000562984">
    <property type="component" value="Unassembled WGS sequence"/>
</dbReference>
<feature type="region of interest" description="Disordered" evidence="1">
    <location>
        <begin position="503"/>
        <end position="534"/>
    </location>
</feature>
<feature type="transmembrane region" description="Helical" evidence="2">
    <location>
        <begin position="244"/>
        <end position="261"/>
    </location>
</feature>
<dbReference type="AlphaFoldDB" id="A0A849A7X5"/>
<evidence type="ECO:0000256" key="1">
    <source>
        <dbReference type="SAM" id="MobiDB-lite"/>
    </source>
</evidence>
<protein>
    <recommendedName>
        <fullName evidence="5">O-antigen ligase</fullName>
    </recommendedName>
</protein>